<feature type="transmembrane region" description="Helical" evidence="9">
    <location>
        <begin position="268"/>
        <end position="287"/>
    </location>
</feature>
<evidence type="ECO:0000256" key="7">
    <source>
        <dbReference type="ARBA" id="ARBA00022989"/>
    </source>
</evidence>
<organism evidence="11 12">
    <name type="scientific">Brachybacterium tyrofermentans</name>
    <dbReference type="NCBI Taxonomy" id="47848"/>
    <lineage>
        <taxon>Bacteria</taxon>
        <taxon>Bacillati</taxon>
        <taxon>Actinomycetota</taxon>
        <taxon>Actinomycetes</taxon>
        <taxon>Micrococcales</taxon>
        <taxon>Dermabacteraceae</taxon>
        <taxon>Brachybacterium</taxon>
    </lineage>
</organism>
<evidence type="ECO:0000313" key="11">
    <source>
        <dbReference type="EMBL" id="MFC5298644.1"/>
    </source>
</evidence>
<dbReference type="Pfam" id="PF01061">
    <property type="entry name" value="ABC2_membrane"/>
    <property type="match status" value="1"/>
</dbReference>
<accession>A0ABW0FHU0</accession>
<keyword evidence="4 9" id="KW-1003">Cell membrane</keyword>
<dbReference type="EMBL" id="JBHSLN010000078">
    <property type="protein sequence ID" value="MFC5298644.1"/>
    <property type="molecule type" value="Genomic_DNA"/>
</dbReference>
<dbReference type="PANTHER" id="PTHR30413:SF8">
    <property type="entry name" value="TRANSPORT PERMEASE PROTEIN"/>
    <property type="match status" value="1"/>
</dbReference>
<comment type="similarity">
    <text evidence="2 9">Belongs to the ABC-2 integral membrane protein family.</text>
</comment>
<feature type="domain" description="ABC transmembrane type-2" evidence="10">
    <location>
        <begin position="64"/>
        <end position="289"/>
    </location>
</feature>
<sequence>MSETRTARQIVDALQAKGFRTDGLSSVGARPDLGEYINQLWARRYFIWMDARHRVLSQNSRNRLGSAWLLLKPIMDAAFFFVVFGLILKVQREGIDNFGAYIIIGVLMFRATATSVTSSPSVLASGKAMIRAFSFPRAAIPISAVLRDGLQMIWAVGAMLVMIAVIPPFVTPAATWVLILPLLALQWMMNLGITFILARVGFRFPDTAQLMSFVSRLLMYGSGVIFPIDQILTHPVASAIIEANPVFQMLKMYRAVLMEGALPAAESWMILGGWAAGLLLFGFLFFWRGEASYGDEQQ</sequence>
<feature type="transmembrane region" description="Helical" evidence="9">
    <location>
        <begin position="152"/>
        <end position="170"/>
    </location>
</feature>
<dbReference type="Proteomes" id="UP001595937">
    <property type="component" value="Unassembled WGS sequence"/>
</dbReference>
<protein>
    <recommendedName>
        <fullName evidence="9">Transport permease protein</fullName>
    </recommendedName>
</protein>
<evidence type="ECO:0000259" key="10">
    <source>
        <dbReference type="PROSITE" id="PS51012"/>
    </source>
</evidence>
<evidence type="ECO:0000256" key="8">
    <source>
        <dbReference type="ARBA" id="ARBA00023136"/>
    </source>
</evidence>
<feature type="transmembrane region" description="Helical" evidence="9">
    <location>
        <begin position="67"/>
        <end position="88"/>
    </location>
</feature>
<evidence type="ECO:0000256" key="6">
    <source>
        <dbReference type="ARBA" id="ARBA00022692"/>
    </source>
</evidence>
<dbReference type="PANTHER" id="PTHR30413">
    <property type="entry name" value="INNER MEMBRANE TRANSPORT PERMEASE"/>
    <property type="match status" value="1"/>
</dbReference>
<gene>
    <name evidence="11" type="ORF">ACFPK8_14110</name>
</gene>
<reference evidence="12" key="1">
    <citation type="journal article" date="2019" name="Int. J. Syst. Evol. Microbiol.">
        <title>The Global Catalogue of Microorganisms (GCM) 10K type strain sequencing project: providing services to taxonomists for standard genome sequencing and annotation.</title>
        <authorList>
            <consortium name="The Broad Institute Genomics Platform"/>
            <consortium name="The Broad Institute Genome Sequencing Center for Infectious Disease"/>
            <person name="Wu L."/>
            <person name="Ma J."/>
        </authorList>
    </citation>
    <scope>NUCLEOTIDE SEQUENCE [LARGE SCALE GENOMIC DNA]</scope>
    <source>
        <strain evidence="12">CGMCC 1.16455</strain>
    </source>
</reference>
<keyword evidence="3 9" id="KW-0813">Transport</keyword>
<dbReference type="RefSeq" id="WP_343921926.1">
    <property type="nucleotide sequence ID" value="NZ_BAAAIR010000004.1"/>
</dbReference>
<evidence type="ECO:0000256" key="1">
    <source>
        <dbReference type="ARBA" id="ARBA00004429"/>
    </source>
</evidence>
<evidence type="ECO:0000313" key="12">
    <source>
        <dbReference type="Proteomes" id="UP001595937"/>
    </source>
</evidence>
<evidence type="ECO:0000256" key="3">
    <source>
        <dbReference type="ARBA" id="ARBA00022448"/>
    </source>
</evidence>
<name>A0ABW0FHU0_9MICO</name>
<dbReference type="PROSITE" id="PS51012">
    <property type="entry name" value="ABC_TM2"/>
    <property type="match status" value="1"/>
</dbReference>
<evidence type="ECO:0000256" key="9">
    <source>
        <dbReference type="RuleBase" id="RU361157"/>
    </source>
</evidence>
<keyword evidence="8 9" id="KW-0472">Membrane</keyword>
<keyword evidence="5" id="KW-0997">Cell inner membrane</keyword>
<keyword evidence="6 9" id="KW-0812">Transmembrane</keyword>
<comment type="caution">
    <text evidence="9">Lacks conserved residue(s) required for the propagation of feature annotation.</text>
</comment>
<dbReference type="InterPro" id="IPR013525">
    <property type="entry name" value="ABC2_TM"/>
</dbReference>
<proteinExistence type="inferred from homology"/>
<feature type="transmembrane region" description="Helical" evidence="9">
    <location>
        <begin position="100"/>
        <end position="124"/>
    </location>
</feature>
<keyword evidence="12" id="KW-1185">Reference proteome</keyword>
<evidence type="ECO:0000256" key="2">
    <source>
        <dbReference type="ARBA" id="ARBA00007783"/>
    </source>
</evidence>
<evidence type="ECO:0000256" key="5">
    <source>
        <dbReference type="ARBA" id="ARBA00022519"/>
    </source>
</evidence>
<comment type="subcellular location">
    <subcellularLocation>
        <location evidence="1">Cell inner membrane</location>
        <topology evidence="1">Multi-pass membrane protein</topology>
    </subcellularLocation>
    <subcellularLocation>
        <location evidence="9">Cell membrane</location>
        <topology evidence="9">Multi-pass membrane protein</topology>
    </subcellularLocation>
</comment>
<comment type="caution">
    <text evidence="11">The sequence shown here is derived from an EMBL/GenBank/DDBJ whole genome shotgun (WGS) entry which is preliminary data.</text>
</comment>
<keyword evidence="7 9" id="KW-1133">Transmembrane helix</keyword>
<dbReference type="InterPro" id="IPR047817">
    <property type="entry name" value="ABC2_TM_bact-type"/>
</dbReference>
<evidence type="ECO:0000256" key="4">
    <source>
        <dbReference type="ARBA" id="ARBA00022475"/>
    </source>
</evidence>
<feature type="transmembrane region" description="Helical" evidence="9">
    <location>
        <begin position="176"/>
        <end position="198"/>
    </location>
</feature>
<dbReference type="GeneID" id="303295633"/>